<sequence length="62" mass="6814">MRCRARVMARQEDREQRCTSQIFISPPPPPHTTPTKDPSPTAVSVKLTFATSGADLRDSSSV</sequence>
<proteinExistence type="predicted"/>
<keyword evidence="3" id="KW-1185">Reference proteome</keyword>
<dbReference type="Proteomes" id="UP000324222">
    <property type="component" value="Unassembled WGS sequence"/>
</dbReference>
<dbReference type="EMBL" id="VSRR010009104">
    <property type="protein sequence ID" value="MPC49810.1"/>
    <property type="molecule type" value="Genomic_DNA"/>
</dbReference>
<name>A0A5B7FPZ0_PORTR</name>
<protein>
    <submittedName>
        <fullName evidence="2">Uncharacterized protein</fullName>
    </submittedName>
</protein>
<feature type="region of interest" description="Disordered" evidence="1">
    <location>
        <begin position="1"/>
        <end position="41"/>
    </location>
</feature>
<accession>A0A5B7FPZ0</accession>
<evidence type="ECO:0000256" key="1">
    <source>
        <dbReference type="SAM" id="MobiDB-lite"/>
    </source>
</evidence>
<comment type="caution">
    <text evidence="2">The sequence shown here is derived from an EMBL/GenBank/DDBJ whole genome shotgun (WGS) entry which is preliminary data.</text>
</comment>
<gene>
    <name evidence="2" type="ORF">E2C01_043624</name>
</gene>
<dbReference type="AlphaFoldDB" id="A0A5B7FPZ0"/>
<organism evidence="2 3">
    <name type="scientific">Portunus trituberculatus</name>
    <name type="common">Swimming crab</name>
    <name type="synonym">Neptunus trituberculatus</name>
    <dbReference type="NCBI Taxonomy" id="210409"/>
    <lineage>
        <taxon>Eukaryota</taxon>
        <taxon>Metazoa</taxon>
        <taxon>Ecdysozoa</taxon>
        <taxon>Arthropoda</taxon>
        <taxon>Crustacea</taxon>
        <taxon>Multicrustacea</taxon>
        <taxon>Malacostraca</taxon>
        <taxon>Eumalacostraca</taxon>
        <taxon>Eucarida</taxon>
        <taxon>Decapoda</taxon>
        <taxon>Pleocyemata</taxon>
        <taxon>Brachyura</taxon>
        <taxon>Eubrachyura</taxon>
        <taxon>Portunoidea</taxon>
        <taxon>Portunidae</taxon>
        <taxon>Portuninae</taxon>
        <taxon>Portunus</taxon>
    </lineage>
</organism>
<reference evidence="2 3" key="1">
    <citation type="submission" date="2019-05" db="EMBL/GenBank/DDBJ databases">
        <title>Another draft genome of Portunus trituberculatus and its Hox gene families provides insights of decapod evolution.</title>
        <authorList>
            <person name="Jeong J.-H."/>
            <person name="Song I."/>
            <person name="Kim S."/>
            <person name="Choi T."/>
            <person name="Kim D."/>
            <person name="Ryu S."/>
            <person name="Kim W."/>
        </authorList>
    </citation>
    <scope>NUCLEOTIDE SEQUENCE [LARGE SCALE GENOMIC DNA]</scope>
    <source>
        <tissue evidence="2">Muscle</tissue>
    </source>
</reference>
<evidence type="ECO:0000313" key="3">
    <source>
        <dbReference type="Proteomes" id="UP000324222"/>
    </source>
</evidence>
<evidence type="ECO:0000313" key="2">
    <source>
        <dbReference type="EMBL" id="MPC49810.1"/>
    </source>
</evidence>